<organism evidence="2 3">
    <name type="scientific">Actinoplanes digitatis</name>
    <dbReference type="NCBI Taxonomy" id="1868"/>
    <lineage>
        <taxon>Bacteria</taxon>
        <taxon>Bacillati</taxon>
        <taxon>Actinomycetota</taxon>
        <taxon>Actinomycetes</taxon>
        <taxon>Micromonosporales</taxon>
        <taxon>Micromonosporaceae</taxon>
        <taxon>Actinoplanes</taxon>
    </lineage>
</organism>
<keyword evidence="3" id="KW-1185">Reference proteome</keyword>
<name>A0A7W7MUZ9_9ACTN</name>
<dbReference type="Gene3D" id="2.60.40.2880">
    <property type="entry name" value="MmpS1-5, C-terminal soluble domain"/>
    <property type="match status" value="1"/>
</dbReference>
<gene>
    <name evidence="2" type="ORF">BJ971_007813</name>
</gene>
<keyword evidence="1" id="KW-1133">Transmembrane helix</keyword>
<keyword evidence="1" id="KW-0472">Membrane</keyword>
<accession>A0A7W7MUZ9</accession>
<evidence type="ECO:0000256" key="1">
    <source>
        <dbReference type="SAM" id="Phobius"/>
    </source>
</evidence>
<dbReference type="RefSeq" id="WP_184998303.1">
    <property type="nucleotide sequence ID" value="NZ_BOMK01000070.1"/>
</dbReference>
<reference evidence="2 3" key="1">
    <citation type="submission" date="2020-08" db="EMBL/GenBank/DDBJ databases">
        <title>Sequencing the genomes of 1000 actinobacteria strains.</title>
        <authorList>
            <person name="Klenk H.-P."/>
        </authorList>
    </citation>
    <scope>NUCLEOTIDE SEQUENCE [LARGE SCALE GENOMIC DNA]</scope>
    <source>
        <strain evidence="2 3">DSM 43149</strain>
    </source>
</reference>
<comment type="caution">
    <text evidence="2">The sequence shown here is derived from an EMBL/GenBank/DDBJ whole genome shotgun (WGS) entry which is preliminary data.</text>
</comment>
<dbReference type="Proteomes" id="UP000578112">
    <property type="component" value="Unassembled WGS sequence"/>
</dbReference>
<proteinExistence type="predicted"/>
<dbReference type="InterPro" id="IPR038468">
    <property type="entry name" value="MmpS_C"/>
</dbReference>
<dbReference type="EMBL" id="JACHNH010000001">
    <property type="protein sequence ID" value="MBB4767257.1"/>
    <property type="molecule type" value="Genomic_DNA"/>
</dbReference>
<dbReference type="AlphaFoldDB" id="A0A7W7MUZ9"/>
<keyword evidence="1" id="KW-0812">Transmembrane</keyword>
<evidence type="ECO:0000313" key="3">
    <source>
        <dbReference type="Proteomes" id="UP000578112"/>
    </source>
</evidence>
<evidence type="ECO:0000313" key="2">
    <source>
        <dbReference type="EMBL" id="MBB4767257.1"/>
    </source>
</evidence>
<feature type="transmembrane region" description="Helical" evidence="1">
    <location>
        <begin position="20"/>
        <end position="43"/>
    </location>
</feature>
<protein>
    <submittedName>
        <fullName evidence="2">Uncharacterized protein</fullName>
    </submittedName>
</protein>
<sequence length="184" mass="20342">MVALGGANSLPTEPRPRRFWPALYLAAGLTVLILAGSAIVFAVRGDSTDTNRGIRFEAETDSGTAYSISWAIGFDEDDTDYLKEFKTHVGTPWSMTVPETADRTDERTTLLVVPDDDNKATCRIFVDGKLAYENTSIKVAACIVAGYVLAFKTKSQKKTMKVRVRAYDKLGNVKYTTTRTWTRA</sequence>